<accession>A0A0E0ICW5</accession>
<reference evidence="2" key="1">
    <citation type="submission" date="2015-04" db="UniProtKB">
        <authorList>
            <consortium name="EnsemblPlants"/>
        </authorList>
    </citation>
    <scope>IDENTIFICATION</scope>
    <source>
        <strain evidence="2">SL10</strain>
    </source>
</reference>
<reference evidence="2" key="2">
    <citation type="submission" date="2018-04" db="EMBL/GenBank/DDBJ databases">
        <title>OnivRS2 (Oryza nivara Reference Sequence Version 2).</title>
        <authorList>
            <person name="Zhang J."/>
            <person name="Kudrna D."/>
            <person name="Lee S."/>
            <person name="Talag J."/>
            <person name="Rajasekar S."/>
            <person name="Welchert J."/>
            <person name="Hsing Y.-I."/>
            <person name="Wing R.A."/>
        </authorList>
    </citation>
    <scope>NUCLEOTIDE SEQUENCE [LARGE SCALE GENOMIC DNA]</scope>
    <source>
        <strain evidence="2">SL10</strain>
    </source>
</reference>
<protein>
    <submittedName>
        <fullName evidence="2">Uncharacterized protein</fullName>
    </submittedName>
</protein>
<evidence type="ECO:0000313" key="2">
    <source>
        <dbReference type="EnsemblPlants" id="ONIVA08G18670.1"/>
    </source>
</evidence>
<proteinExistence type="predicted"/>
<dbReference type="EnsemblPlants" id="ONIVA08G18670.1">
    <property type="protein sequence ID" value="ONIVA08G18670.1"/>
    <property type="gene ID" value="ONIVA08G18670"/>
</dbReference>
<evidence type="ECO:0000313" key="3">
    <source>
        <dbReference type="Proteomes" id="UP000006591"/>
    </source>
</evidence>
<dbReference type="HOGENOM" id="CLU_2562306_0_0_1"/>
<dbReference type="Proteomes" id="UP000006591">
    <property type="component" value="Chromosome 8"/>
</dbReference>
<evidence type="ECO:0000256" key="1">
    <source>
        <dbReference type="SAM" id="MobiDB-lite"/>
    </source>
</evidence>
<keyword evidence="3" id="KW-1185">Reference proteome</keyword>
<feature type="compositionally biased region" description="Low complexity" evidence="1">
    <location>
        <begin position="20"/>
        <end position="32"/>
    </location>
</feature>
<feature type="compositionally biased region" description="Basic residues" evidence="1">
    <location>
        <begin position="49"/>
        <end position="60"/>
    </location>
</feature>
<feature type="region of interest" description="Disordered" evidence="1">
    <location>
        <begin position="1"/>
        <end position="60"/>
    </location>
</feature>
<dbReference type="AlphaFoldDB" id="A0A0E0ICW5"/>
<sequence length="82" mass="9397">MEEAASPWRWLLGDGGGAGSATSGRRLAASSRIGAQWLGSRRTEEGRKREGRKKKGERGWRRKKKEEDRWAWVRSWEERGGL</sequence>
<organism evidence="2">
    <name type="scientific">Oryza nivara</name>
    <name type="common">Indian wild rice</name>
    <name type="synonym">Oryza sativa f. spontanea</name>
    <dbReference type="NCBI Taxonomy" id="4536"/>
    <lineage>
        <taxon>Eukaryota</taxon>
        <taxon>Viridiplantae</taxon>
        <taxon>Streptophyta</taxon>
        <taxon>Embryophyta</taxon>
        <taxon>Tracheophyta</taxon>
        <taxon>Spermatophyta</taxon>
        <taxon>Magnoliopsida</taxon>
        <taxon>Liliopsida</taxon>
        <taxon>Poales</taxon>
        <taxon>Poaceae</taxon>
        <taxon>BOP clade</taxon>
        <taxon>Oryzoideae</taxon>
        <taxon>Oryzeae</taxon>
        <taxon>Oryzinae</taxon>
        <taxon>Oryza</taxon>
    </lineage>
</organism>
<dbReference type="Gramene" id="ONIVA08G18670.1">
    <property type="protein sequence ID" value="ONIVA08G18670.1"/>
    <property type="gene ID" value="ONIVA08G18670"/>
</dbReference>
<name>A0A0E0ICW5_ORYNI</name>